<evidence type="ECO:0000256" key="1">
    <source>
        <dbReference type="ARBA" id="ARBA00010333"/>
    </source>
</evidence>
<dbReference type="GO" id="GO:0005576">
    <property type="term" value="C:extracellular region"/>
    <property type="evidence" value="ECO:0007669"/>
    <property type="project" value="TreeGrafter"/>
</dbReference>
<dbReference type="GO" id="GO:0016020">
    <property type="term" value="C:membrane"/>
    <property type="evidence" value="ECO:0007669"/>
    <property type="project" value="InterPro"/>
</dbReference>
<evidence type="ECO:0000259" key="6">
    <source>
        <dbReference type="SMART" id="SM00062"/>
    </source>
</evidence>
<evidence type="ECO:0000256" key="3">
    <source>
        <dbReference type="ARBA" id="ARBA00022729"/>
    </source>
</evidence>
<organism evidence="8 9">
    <name type="scientific">Hylemonella gracilis str. Niagara R</name>
    <dbReference type="NCBI Taxonomy" id="1458275"/>
    <lineage>
        <taxon>Bacteria</taxon>
        <taxon>Pseudomonadati</taxon>
        <taxon>Pseudomonadota</taxon>
        <taxon>Betaproteobacteria</taxon>
        <taxon>Burkholderiales</taxon>
        <taxon>Comamonadaceae</taxon>
        <taxon>Hylemonella</taxon>
    </lineage>
</organism>
<accession>A0A016XIZ5</accession>
<comment type="caution">
    <text evidence="8">The sequence shown here is derived from an EMBL/GenBank/DDBJ whole genome shotgun (WGS) entry which is preliminary data.</text>
</comment>
<dbReference type="InterPro" id="IPR001320">
    <property type="entry name" value="Iontro_rcpt_C"/>
</dbReference>
<dbReference type="GO" id="GO:0006865">
    <property type="term" value="P:amino acid transport"/>
    <property type="evidence" value="ECO:0007669"/>
    <property type="project" value="TreeGrafter"/>
</dbReference>
<dbReference type="PROSITE" id="PS01039">
    <property type="entry name" value="SBP_BACTERIAL_3"/>
    <property type="match status" value="1"/>
</dbReference>
<dbReference type="SMART" id="SM00079">
    <property type="entry name" value="PBPe"/>
    <property type="match status" value="1"/>
</dbReference>
<dbReference type="AlphaFoldDB" id="A0A016XIZ5"/>
<dbReference type="SUPFAM" id="SSF53850">
    <property type="entry name" value="Periplasmic binding protein-like II"/>
    <property type="match status" value="1"/>
</dbReference>
<sequence>MRKRTFNTLIASAFAAILSLGAATAQADQLADIKKKGVLVFGILGIDEPNSFVDPKTRQFIGYEIDLANAIAQKIGVKAEFKQVAVAARIPELQQGHVDLLAASLTHNKEREALIDFGLTHFVTGSKVVVAKKSGITSVHQLGGKKVVTVKGGTQEPNLKRVVPTADVVTFESTQQAFLALQQGKGVAYINDEASLYSDVLKLGPKAKDYVVLPENLNVEPLAIGIRKGETALKAVVDQTLRELETSGAADKLYEKWYGQGSKLKFGKRTWKIESDKVDG</sequence>
<dbReference type="Gene3D" id="3.40.190.10">
    <property type="entry name" value="Periplasmic binding protein-like II"/>
    <property type="match status" value="2"/>
</dbReference>
<dbReference type="EMBL" id="JEMG01000001">
    <property type="protein sequence ID" value="EYC51188.1"/>
    <property type="molecule type" value="Genomic_DNA"/>
</dbReference>
<keyword evidence="3 5" id="KW-0732">Signal</keyword>
<keyword evidence="2" id="KW-0813">Transport</keyword>
<evidence type="ECO:0000259" key="7">
    <source>
        <dbReference type="SMART" id="SM00079"/>
    </source>
</evidence>
<dbReference type="STRING" id="1458275.AZ34_08890"/>
<dbReference type="OrthoDB" id="7241844at2"/>
<evidence type="ECO:0000313" key="8">
    <source>
        <dbReference type="EMBL" id="EYC51188.1"/>
    </source>
</evidence>
<evidence type="ECO:0000313" key="9">
    <source>
        <dbReference type="Proteomes" id="UP000023268"/>
    </source>
</evidence>
<dbReference type="CDD" id="cd13689">
    <property type="entry name" value="PBP2_BsGlnH"/>
    <property type="match status" value="1"/>
</dbReference>
<feature type="chain" id="PRO_5001495366" evidence="5">
    <location>
        <begin position="28"/>
        <end position="280"/>
    </location>
</feature>
<dbReference type="PANTHER" id="PTHR30085:SF6">
    <property type="entry name" value="ABC TRANSPORTER GLUTAMINE-BINDING PROTEIN GLNH"/>
    <property type="match status" value="1"/>
</dbReference>
<gene>
    <name evidence="8" type="ORF">AZ34_08890</name>
</gene>
<dbReference type="InterPro" id="IPR051455">
    <property type="entry name" value="Bact_solute-bind_prot3"/>
</dbReference>
<dbReference type="eggNOG" id="COG0834">
    <property type="taxonomic scope" value="Bacteria"/>
</dbReference>
<evidence type="ECO:0000256" key="4">
    <source>
        <dbReference type="RuleBase" id="RU003744"/>
    </source>
</evidence>
<name>A0A016XIZ5_9BURK</name>
<dbReference type="PANTHER" id="PTHR30085">
    <property type="entry name" value="AMINO ACID ABC TRANSPORTER PERMEASE"/>
    <property type="match status" value="1"/>
</dbReference>
<feature type="domain" description="Ionotropic glutamate receptor C-terminal" evidence="7">
    <location>
        <begin position="38"/>
        <end position="260"/>
    </location>
</feature>
<comment type="similarity">
    <text evidence="1 4">Belongs to the bacterial solute-binding protein 3 family.</text>
</comment>
<feature type="domain" description="Solute-binding protein family 3/N-terminal" evidence="6">
    <location>
        <begin position="38"/>
        <end position="261"/>
    </location>
</feature>
<dbReference type="Proteomes" id="UP000023268">
    <property type="component" value="Unassembled WGS sequence"/>
</dbReference>
<proteinExistence type="inferred from homology"/>
<evidence type="ECO:0000256" key="5">
    <source>
        <dbReference type="SAM" id="SignalP"/>
    </source>
</evidence>
<dbReference type="GO" id="GO:0030288">
    <property type="term" value="C:outer membrane-bounded periplasmic space"/>
    <property type="evidence" value="ECO:0007669"/>
    <property type="project" value="TreeGrafter"/>
</dbReference>
<feature type="signal peptide" evidence="5">
    <location>
        <begin position="1"/>
        <end position="27"/>
    </location>
</feature>
<dbReference type="RefSeq" id="WP_035607141.1">
    <property type="nucleotide sequence ID" value="NZ_JEMG01000001.1"/>
</dbReference>
<reference evidence="8 9" key="1">
    <citation type="submission" date="2014-02" db="EMBL/GenBank/DDBJ databases">
        <title>Draft Genome of Hylemonella gracilis isolated from the Niagara River.</title>
        <authorList>
            <person name="Pawlowski D.R."/>
            <person name="Koudelka G.B."/>
        </authorList>
    </citation>
    <scope>NUCLEOTIDE SEQUENCE [LARGE SCALE GENOMIC DNA]</scope>
    <source>
        <strain evidence="8 9">Niagara R</strain>
    </source>
</reference>
<dbReference type="SMART" id="SM00062">
    <property type="entry name" value="PBPb"/>
    <property type="match status" value="1"/>
</dbReference>
<dbReference type="InterPro" id="IPR001638">
    <property type="entry name" value="Solute-binding_3/MltF_N"/>
</dbReference>
<evidence type="ECO:0000256" key="2">
    <source>
        <dbReference type="ARBA" id="ARBA00022448"/>
    </source>
</evidence>
<dbReference type="GO" id="GO:0015276">
    <property type="term" value="F:ligand-gated monoatomic ion channel activity"/>
    <property type="evidence" value="ECO:0007669"/>
    <property type="project" value="InterPro"/>
</dbReference>
<dbReference type="InterPro" id="IPR018313">
    <property type="entry name" value="SBP_3_CS"/>
</dbReference>
<protein>
    <submittedName>
        <fullName evidence="8">Amino acid ABC transporter substrate-binding protein</fullName>
    </submittedName>
</protein>
<dbReference type="Pfam" id="PF00497">
    <property type="entry name" value="SBP_bac_3"/>
    <property type="match status" value="1"/>
</dbReference>